<name>A0ABU9K4I4_9BACI</name>
<dbReference type="EMBL" id="JBBYAK010000002">
    <property type="protein sequence ID" value="MEL3959464.1"/>
    <property type="molecule type" value="Genomic_DNA"/>
</dbReference>
<evidence type="ECO:0000313" key="1">
    <source>
        <dbReference type="EMBL" id="MEL3959464.1"/>
    </source>
</evidence>
<evidence type="ECO:0008006" key="3">
    <source>
        <dbReference type="Google" id="ProtNLM"/>
    </source>
</evidence>
<dbReference type="InterPro" id="IPR027417">
    <property type="entry name" value="P-loop_NTPase"/>
</dbReference>
<protein>
    <recommendedName>
        <fullName evidence="3">AAA family ATPase</fullName>
    </recommendedName>
</protein>
<evidence type="ECO:0000313" key="2">
    <source>
        <dbReference type="Proteomes" id="UP001459714"/>
    </source>
</evidence>
<keyword evidence="2" id="KW-1185">Reference proteome</keyword>
<sequence length="169" mass="19844">MLILIDGVDCTYKSTVTQKVSEKLNIPWIKGSSFQLSNCSNEELFSHFKEQTELDNMIIERTIYSNQTYATIYEDYAILTDEQRHYIEDKLKNKAIVYYLFANDEVIKDRIRKRGDDYVDVTMVGRINKLFAKNIAKSPLKVIYYDTAEWTSSQIAEDIINEYTHQQVK</sequence>
<proteinExistence type="predicted"/>
<gene>
    <name evidence="1" type="ORF">NST17_20140</name>
</gene>
<accession>A0ABU9K4I4</accession>
<comment type="caution">
    <text evidence="1">The sequence shown here is derived from an EMBL/GenBank/DDBJ whole genome shotgun (WGS) entry which is preliminary data.</text>
</comment>
<dbReference type="RefSeq" id="WP_342021099.1">
    <property type="nucleotide sequence ID" value="NZ_JBBYAK010000002.1"/>
</dbReference>
<reference evidence="1 2" key="1">
    <citation type="submission" date="2024-03" db="EMBL/GenBank/DDBJ databases">
        <title>Bacilli Hybrid Assemblies.</title>
        <authorList>
            <person name="Kovac J."/>
        </authorList>
    </citation>
    <scope>NUCLEOTIDE SEQUENCE [LARGE SCALE GENOMIC DNA]</scope>
    <source>
        <strain evidence="1 2">FSL M8-0022</strain>
    </source>
</reference>
<dbReference type="SUPFAM" id="SSF52540">
    <property type="entry name" value="P-loop containing nucleoside triphosphate hydrolases"/>
    <property type="match status" value="1"/>
</dbReference>
<dbReference type="Gene3D" id="3.40.50.300">
    <property type="entry name" value="P-loop containing nucleotide triphosphate hydrolases"/>
    <property type="match status" value="1"/>
</dbReference>
<organism evidence="1 2">
    <name type="scientific">Caldifermentibacillus hisashii</name>
    <dbReference type="NCBI Taxonomy" id="996558"/>
    <lineage>
        <taxon>Bacteria</taxon>
        <taxon>Bacillati</taxon>
        <taxon>Bacillota</taxon>
        <taxon>Bacilli</taxon>
        <taxon>Bacillales</taxon>
        <taxon>Bacillaceae</taxon>
        <taxon>Caldifermentibacillus</taxon>
    </lineage>
</organism>
<dbReference type="Proteomes" id="UP001459714">
    <property type="component" value="Unassembled WGS sequence"/>
</dbReference>